<evidence type="ECO:0000313" key="3">
    <source>
        <dbReference type="EMBL" id="SOH92986.1"/>
    </source>
</evidence>
<feature type="region of interest" description="Disordered" evidence="1">
    <location>
        <begin position="118"/>
        <end position="142"/>
    </location>
</feature>
<accession>A0A2C9CNM0</accession>
<dbReference type="EMBL" id="OCTN01000001">
    <property type="protein sequence ID" value="SOH92986.1"/>
    <property type="molecule type" value="Genomic_DNA"/>
</dbReference>
<protein>
    <recommendedName>
        <fullName evidence="2">Glyoxalase-related protein domain-containing protein</fullName>
    </recommendedName>
</protein>
<evidence type="ECO:0000313" key="4">
    <source>
        <dbReference type="Proteomes" id="UP000220034"/>
    </source>
</evidence>
<dbReference type="InterPro" id="IPR045517">
    <property type="entry name" value="Glyoxalase_8"/>
</dbReference>
<keyword evidence="4" id="KW-1185">Reference proteome</keyword>
<gene>
    <name evidence="3" type="ORF">SAMN06273572_101840</name>
</gene>
<dbReference type="OrthoDB" id="7350221at2"/>
<reference evidence="4" key="1">
    <citation type="submission" date="2017-09" db="EMBL/GenBank/DDBJ databases">
        <authorList>
            <person name="Varghese N."/>
            <person name="Submissions S."/>
        </authorList>
    </citation>
    <scope>NUCLEOTIDE SEQUENCE [LARGE SCALE GENOMIC DNA]</scope>
    <source>
        <strain evidence="4">C7</strain>
    </source>
</reference>
<dbReference type="AlphaFoldDB" id="A0A2C9CNM0"/>
<proteinExistence type="predicted"/>
<sequence>MNTPLPTTTQAKSQAKALRTQLAAQGTEIGHAQALERVAQQYGFADWNTLSARIANTPPPEWRIGARVRGAYLSQDFTATVVTIDAQRPGWFGVELDLDQPVDVVTFDSFSNFRKRIRGTVGPQGTSQERTSDGVPHLTLHQ</sequence>
<name>A0A2C9CNM0_9RHOB</name>
<dbReference type="RefSeq" id="WP_097928527.1">
    <property type="nucleotide sequence ID" value="NZ_OCTN01000001.1"/>
</dbReference>
<evidence type="ECO:0000259" key="2">
    <source>
        <dbReference type="Pfam" id="PF20066"/>
    </source>
</evidence>
<dbReference type="Pfam" id="PF20066">
    <property type="entry name" value="Glyoxalase_8"/>
    <property type="match status" value="1"/>
</dbReference>
<feature type="domain" description="Glyoxalase-related protein" evidence="2">
    <location>
        <begin position="1"/>
        <end position="141"/>
    </location>
</feature>
<evidence type="ECO:0000256" key="1">
    <source>
        <dbReference type="SAM" id="MobiDB-lite"/>
    </source>
</evidence>
<organism evidence="3 4">
    <name type="scientific">Pontivivens marinum</name>
    <dbReference type="NCBI Taxonomy" id="1690039"/>
    <lineage>
        <taxon>Bacteria</taxon>
        <taxon>Pseudomonadati</taxon>
        <taxon>Pseudomonadota</taxon>
        <taxon>Alphaproteobacteria</taxon>
        <taxon>Rhodobacterales</taxon>
        <taxon>Paracoccaceae</taxon>
        <taxon>Pontivivens</taxon>
    </lineage>
</organism>
<dbReference type="Proteomes" id="UP000220034">
    <property type="component" value="Unassembled WGS sequence"/>
</dbReference>